<evidence type="ECO:0000256" key="3">
    <source>
        <dbReference type="ARBA" id="ARBA00022448"/>
    </source>
</evidence>
<proteinExistence type="inferred from homology"/>
<dbReference type="NCBIfam" id="TIGR00836">
    <property type="entry name" value="amt"/>
    <property type="match status" value="1"/>
</dbReference>
<feature type="transmembrane region" description="Helical" evidence="9">
    <location>
        <begin position="114"/>
        <end position="136"/>
    </location>
</feature>
<evidence type="ECO:0000313" key="11">
    <source>
        <dbReference type="EMBL" id="QUH23563.1"/>
    </source>
</evidence>
<sequence length="414" mass="42713">MATAEIIGSATDVNSIVAALNTIANSNDVLFLVVFGALVFMMQWGFLMLEGGQVRKKNVNNVMMKNVADWLIGCVSFLLIGYVLTTSLDPSAFTAWWGKIFGTASFLADNGLELATWFFGLVFAATAATIASGGVAERMKLKSYLIASAIITGLLYPLFVYIGPWGSELLVFHDYAGSIMVHALGGFLALGLIIALGPRIGRYVKGKAIPMPGHSIPMAMSGAFILAVGWYGFNVGSSLAVGEISGLVAATTTLAMAGGGLGALLASNKDVLFTPNGLVAGLVAICAGTDIVSPIAALVIGIIAGIQVPLVFKFLEKKGIDDVCGVVSVHGTAGIIGAICAGIFGSAALGGSGDVSLINQLIAVVVVVLYGTGFGLLLGKVIGYFTGGIRVTAEEEKLGLDLAEHHLSAYPEED</sequence>
<gene>
    <name evidence="11" type="ORF">HYG87_07205</name>
</gene>
<keyword evidence="5 9" id="KW-1133">Transmembrane helix</keyword>
<feature type="transmembrane region" description="Helical" evidence="9">
    <location>
        <begin position="29"/>
        <end position="49"/>
    </location>
</feature>
<keyword evidence="12" id="KW-1185">Reference proteome</keyword>
<evidence type="ECO:0000256" key="4">
    <source>
        <dbReference type="ARBA" id="ARBA00022692"/>
    </source>
</evidence>
<evidence type="ECO:0000256" key="5">
    <source>
        <dbReference type="ARBA" id="ARBA00022989"/>
    </source>
</evidence>
<keyword evidence="4 9" id="KW-0812">Transmembrane</keyword>
<dbReference type="Gene3D" id="1.10.3430.10">
    <property type="entry name" value="Ammonium transporter AmtB like domains"/>
    <property type="match status" value="1"/>
</dbReference>
<dbReference type="EMBL" id="CP058560">
    <property type="protein sequence ID" value="QUH23563.1"/>
    <property type="molecule type" value="Genomic_DNA"/>
</dbReference>
<dbReference type="KEGG" id="meme:HYG87_07205"/>
<accession>A0A8T8K8Y0</accession>
<dbReference type="InterPro" id="IPR001905">
    <property type="entry name" value="Ammonium_transpt"/>
</dbReference>
<reference evidence="11" key="1">
    <citation type="submission" date="2020-07" db="EMBL/GenBank/DDBJ databases">
        <title>Methanobacterium. sp. MethCan genome.</title>
        <authorList>
            <person name="Postec A."/>
            <person name="Quemeneur M."/>
        </authorList>
    </citation>
    <scope>NUCLEOTIDE SEQUENCE</scope>
    <source>
        <strain evidence="11">MethCAN</strain>
    </source>
</reference>
<evidence type="ECO:0000256" key="6">
    <source>
        <dbReference type="ARBA" id="ARBA00023136"/>
    </source>
</evidence>
<comment type="subcellular location">
    <subcellularLocation>
        <location evidence="9">Cell membrane</location>
        <topology evidence="9">Multi-pass membrane protein</topology>
    </subcellularLocation>
    <subcellularLocation>
        <location evidence="1">Membrane</location>
        <topology evidence="1">Multi-pass membrane protein</topology>
    </subcellularLocation>
</comment>
<feature type="domain" description="Ammonium transporter AmtB-like" evidence="10">
    <location>
        <begin position="31"/>
        <end position="410"/>
    </location>
</feature>
<feature type="transmembrane region" description="Helical" evidence="9">
    <location>
        <begin position="143"/>
        <end position="163"/>
    </location>
</feature>
<dbReference type="InterPro" id="IPR018047">
    <property type="entry name" value="Ammonium_transpt_CS"/>
</dbReference>
<dbReference type="AlphaFoldDB" id="A0A8T8K8Y0"/>
<evidence type="ECO:0000256" key="9">
    <source>
        <dbReference type="RuleBase" id="RU362002"/>
    </source>
</evidence>
<feature type="transmembrane region" description="Helical" evidence="9">
    <location>
        <begin position="245"/>
        <end position="266"/>
    </location>
</feature>
<keyword evidence="6 9" id="KW-0472">Membrane</keyword>
<feature type="transmembrane region" description="Helical" evidence="9">
    <location>
        <begin position="175"/>
        <end position="196"/>
    </location>
</feature>
<dbReference type="Pfam" id="PF00909">
    <property type="entry name" value="Ammonium_transp"/>
    <property type="match status" value="1"/>
</dbReference>
<evidence type="ECO:0000256" key="8">
    <source>
        <dbReference type="ARBA" id="ARBA00045370"/>
    </source>
</evidence>
<dbReference type="GeneID" id="64820540"/>
<dbReference type="InterPro" id="IPR029020">
    <property type="entry name" value="Ammonium/urea_transptr"/>
</dbReference>
<dbReference type="InterPro" id="IPR024041">
    <property type="entry name" value="NH4_transpt_AmtB-like_dom"/>
</dbReference>
<comment type="similarity">
    <text evidence="2 9">Belongs to the ammonia transporter channel (TC 1.A.11.2) family.</text>
</comment>
<dbReference type="PROSITE" id="PS01219">
    <property type="entry name" value="AMMONIUM_TRANSP"/>
    <property type="match status" value="1"/>
</dbReference>
<evidence type="ECO:0000259" key="10">
    <source>
        <dbReference type="Pfam" id="PF00909"/>
    </source>
</evidence>
<dbReference type="GO" id="GO:0008519">
    <property type="term" value="F:ammonium channel activity"/>
    <property type="evidence" value="ECO:0007669"/>
    <property type="project" value="InterPro"/>
</dbReference>
<dbReference type="SUPFAM" id="SSF111352">
    <property type="entry name" value="Ammonium transporter"/>
    <property type="match status" value="1"/>
</dbReference>
<feature type="transmembrane region" description="Helical" evidence="9">
    <location>
        <begin position="216"/>
        <end position="233"/>
    </location>
</feature>
<keyword evidence="7 9" id="KW-0924">Ammonia transport</keyword>
<dbReference type="PANTHER" id="PTHR11730">
    <property type="entry name" value="AMMONIUM TRANSPORTER"/>
    <property type="match status" value="1"/>
</dbReference>
<organism evidence="11 12">
    <name type="scientific">Methanobacterium alkalithermotolerans</name>
    <dbReference type="NCBI Taxonomy" id="2731220"/>
    <lineage>
        <taxon>Archaea</taxon>
        <taxon>Methanobacteriati</taxon>
        <taxon>Methanobacteriota</taxon>
        <taxon>Methanomada group</taxon>
        <taxon>Methanobacteria</taxon>
        <taxon>Methanobacteriales</taxon>
        <taxon>Methanobacteriaceae</taxon>
        <taxon>Methanobacterium</taxon>
    </lineage>
</organism>
<dbReference type="GO" id="GO:0097272">
    <property type="term" value="P:ammonium homeostasis"/>
    <property type="evidence" value="ECO:0007669"/>
    <property type="project" value="TreeGrafter"/>
</dbReference>
<evidence type="ECO:0000256" key="7">
    <source>
        <dbReference type="ARBA" id="ARBA00023177"/>
    </source>
</evidence>
<dbReference type="Proteomes" id="UP000681041">
    <property type="component" value="Chromosome"/>
</dbReference>
<feature type="transmembrane region" description="Helical" evidence="9">
    <location>
        <begin position="70"/>
        <end position="88"/>
    </location>
</feature>
<dbReference type="PANTHER" id="PTHR11730:SF6">
    <property type="entry name" value="AMMONIUM TRANSPORTER"/>
    <property type="match status" value="1"/>
</dbReference>
<protein>
    <recommendedName>
        <fullName evidence="9">Ammonium transporter</fullName>
    </recommendedName>
</protein>
<feature type="transmembrane region" description="Helical" evidence="9">
    <location>
        <begin position="361"/>
        <end position="385"/>
    </location>
</feature>
<evidence type="ECO:0000313" key="12">
    <source>
        <dbReference type="Proteomes" id="UP000681041"/>
    </source>
</evidence>
<evidence type="ECO:0000256" key="2">
    <source>
        <dbReference type="ARBA" id="ARBA00005887"/>
    </source>
</evidence>
<feature type="transmembrane region" description="Helical" evidence="9">
    <location>
        <begin position="326"/>
        <end position="349"/>
    </location>
</feature>
<dbReference type="OrthoDB" id="10960at2157"/>
<dbReference type="GO" id="GO:0005886">
    <property type="term" value="C:plasma membrane"/>
    <property type="evidence" value="ECO:0007669"/>
    <property type="project" value="UniProtKB-SubCell"/>
</dbReference>
<keyword evidence="3 9" id="KW-0813">Transport</keyword>
<comment type="function">
    <text evidence="8">Involved in the uptake of ammonium/ammonia (NH(4)(+)/NH(3)). Transport is electrogenic.</text>
</comment>
<name>A0A8T8K8Y0_9EURY</name>
<dbReference type="RefSeq" id="WP_211532519.1">
    <property type="nucleotide sequence ID" value="NZ_CP058560.1"/>
</dbReference>
<feature type="transmembrane region" description="Helical" evidence="9">
    <location>
        <begin position="278"/>
        <end position="306"/>
    </location>
</feature>
<evidence type="ECO:0000256" key="1">
    <source>
        <dbReference type="ARBA" id="ARBA00004141"/>
    </source>
</evidence>